<dbReference type="Pfam" id="PF00383">
    <property type="entry name" value="dCMP_cyt_deam_1"/>
    <property type="match status" value="1"/>
</dbReference>
<dbReference type="GO" id="GO:0016787">
    <property type="term" value="F:hydrolase activity"/>
    <property type="evidence" value="ECO:0007669"/>
    <property type="project" value="InterPro"/>
</dbReference>
<reference evidence="4 5" key="1">
    <citation type="journal article" date="2016" name="J. Biotechnol.">
        <title>First complete genome sequence of a species in the genus Microterricola, an extremophilic cold active enzyme producing bacterial strain ERGS5:02 isolated from Sikkim Himalaya.</title>
        <authorList>
            <person name="Himanshu"/>
            <person name="Swarnkar M.K."/>
            <person name="Singh D."/>
            <person name="Kumar R."/>
        </authorList>
    </citation>
    <scope>NUCLEOTIDE SEQUENCE [LARGE SCALE GENOMIC DNA]</scope>
    <source>
        <strain evidence="4 5">ERGS5:02</strain>
    </source>
</reference>
<keyword evidence="5" id="KW-1185">Reference proteome</keyword>
<dbReference type="Gene3D" id="3.40.140.10">
    <property type="entry name" value="Cytidine Deaminase, domain 2"/>
    <property type="match status" value="1"/>
</dbReference>
<dbReference type="OrthoDB" id="9802676at2"/>
<evidence type="ECO:0000313" key="5">
    <source>
        <dbReference type="Proteomes" id="UP000058305"/>
    </source>
</evidence>
<protein>
    <submittedName>
        <fullName evidence="4">Cytidine deaminase</fullName>
    </submittedName>
</protein>
<dbReference type="EMBL" id="CP014145">
    <property type="protein sequence ID" value="AMB59142.1"/>
    <property type="molecule type" value="Genomic_DNA"/>
</dbReference>
<dbReference type="GO" id="GO:0008270">
    <property type="term" value="F:zinc ion binding"/>
    <property type="evidence" value="ECO:0007669"/>
    <property type="project" value="InterPro"/>
</dbReference>
<dbReference type="AlphaFoldDB" id="A0A0X8E411"/>
<proteinExistence type="predicted"/>
<dbReference type="InterPro" id="IPR002125">
    <property type="entry name" value="CMP_dCMP_dom"/>
</dbReference>
<dbReference type="PANTHER" id="PTHR11079:SF179">
    <property type="entry name" value="TRNA(ADENINE(34)) DEAMINASE, CHLOROPLASTIC"/>
    <property type="match status" value="1"/>
</dbReference>
<reference evidence="5" key="2">
    <citation type="submission" date="2016-01" db="EMBL/GenBank/DDBJ databases">
        <title>First complete genome sequence of a species in the genus Microterricola, an extremophilic cold active enzyme producing strain ERGS5:02 isolated from Sikkim Himalaya.</title>
        <authorList>
            <person name="Kumar R."/>
            <person name="Singh D."/>
            <person name="Swarnkar M.K."/>
        </authorList>
    </citation>
    <scope>NUCLEOTIDE SEQUENCE [LARGE SCALE GENOMIC DNA]</scope>
    <source>
        <strain evidence="5">ERGS5:02</strain>
    </source>
</reference>
<dbReference type="KEGG" id="mvd:AWU67_10050"/>
<evidence type="ECO:0000313" key="4">
    <source>
        <dbReference type="EMBL" id="AMB59142.1"/>
    </source>
</evidence>
<dbReference type="InterPro" id="IPR016193">
    <property type="entry name" value="Cytidine_deaminase-like"/>
</dbReference>
<evidence type="ECO:0000256" key="2">
    <source>
        <dbReference type="ARBA" id="ARBA00022833"/>
    </source>
</evidence>
<sequence>MTSALPASAEPSQADLDRLRDSIRVAELARGHGNHPFGAVLTDAAGTVLLEAENTVTTAYDATGHAETNLVRLASRDYSPAELASCTLYTSCEPCVMCAGAIYWAGIGRVVYALAEAELYAITGANPENPTMRLPCREVFAAGQRPTAVTGPAVALAAEARAVHDGFWE</sequence>
<dbReference type="PROSITE" id="PS51747">
    <property type="entry name" value="CYT_DCMP_DEAMINASES_2"/>
    <property type="match status" value="1"/>
</dbReference>
<accession>A0A0X8E411</accession>
<organism evidence="4 5">
    <name type="scientific">Microterricola viridarii</name>
    <dbReference type="NCBI Taxonomy" id="412690"/>
    <lineage>
        <taxon>Bacteria</taxon>
        <taxon>Bacillati</taxon>
        <taxon>Actinomycetota</taxon>
        <taxon>Actinomycetes</taxon>
        <taxon>Micrococcales</taxon>
        <taxon>Microbacteriaceae</taxon>
        <taxon>Microterricola</taxon>
    </lineage>
</organism>
<feature type="domain" description="CMP/dCMP-type deaminase" evidence="3">
    <location>
        <begin position="13"/>
        <end position="123"/>
    </location>
</feature>
<dbReference type="PANTHER" id="PTHR11079">
    <property type="entry name" value="CYTOSINE DEAMINASE FAMILY MEMBER"/>
    <property type="match status" value="1"/>
</dbReference>
<dbReference type="SUPFAM" id="SSF53927">
    <property type="entry name" value="Cytidine deaminase-like"/>
    <property type="match status" value="1"/>
</dbReference>
<dbReference type="CDD" id="cd01285">
    <property type="entry name" value="nucleoside_deaminase"/>
    <property type="match status" value="1"/>
</dbReference>
<dbReference type="PROSITE" id="PS00903">
    <property type="entry name" value="CYT_DCMP_DEAMINASES_1"/>
    <property type="match status" value="1"/>
</dbReference>
<keyword evidence="2" id="KW-0862">Zinc</keyword>
<gene>
    <name evidence="4" type="ORF">AWU67_10050</name>
</gene>
<dbReference type="InterPro" id="IPR016192">
    <property type="entry name" value="APOBEC/CMP_deaminase_Zn-bd"/>
</dbReference>
<keyword evidence="1" id="KW-0479">Metal-binding</keyword>
<evidence type="ECO:0000256" key="1">
    <source>
        <dbReference type="ARBA" id="ARBA00022723"/>
    </source>
</evidence>
<dbReference type="RefSeq" id="WP_067228464.1">
    <property type="nucleotide sequence ID" value="NZ_CP014145.1"/>
</dbReference>
<evidence type="ECO:0000259" key="3">
    <source>
        <dbReference type="PROSITE" id="PS51747"/>
    </source>
</evidence>
<name>A0A0X8E411_9MICO</name>
<dbReference type="Proteomes" id="UP000058305">
    <property type="component" value="Chromosome"/>
</dbReference>
<dbReference type="FunFam" id="3.40.140.10:FF:000051">
    <property type="entry name" value="Nucleoside deaminase"/>
    <property type="match status" value="1"/>
</dbReference>